<accession>A0A1C2I825</accession>
<comment type="caution">
    <text evidence="1">The sequence shown here is derived from an EMBL/GenBank/DDBJ whole genome shotgun (WGS) entry which is preliminary data.</text>
</comment>
<proteinExistence type="predicted"/>
<name>A0A1C2I825_ACITH</name>
<protein>
    <submittedName>
        <fullName evidence="1">Uncharacterized protein</fullName>
    </submittedName>
</protein>
<dbReference type="Proteomes" id="UP000095008">
    <property type="component" value="Unassembled WGS sequence"/>
</dbReference>
<organism evidence="1 2">
    <name type="scientific">Acidithiobacillus thiooxidans</name>
    <name type="common">Thiobacillus thiooxidans</name>
    <dbReference type="NCBI Taxonomy" id="930"/>
    <lineage>
        <taxon>Bacteria</taxon>
        <taxon>Pseudomonadati</taxon>
        <taxon>Pseudomonadota</taxon>
        <taxon>Acidithiobacillia</taxon>
        <taxon>Acidithiobacillales</taxon>
        <taxon>Acidithiobacillaceae</taxon>
        <taxon>Acidithiobacillus</taxon>
    </lineage>
</organism>
<evidence type="ECO:0000313" key="2">
    <source>
        <dbReference type="Proteomes" id="UP000095008"/>
    </source>
</evidence>
<dbReference type="AlphaFoldDB" id="A0A1C2I825"/>
<gene>
    <name evidence="1" type="ORF">A6M23_10630</name>
</gene>
<dbReference type="NCBIfam" id="NF038336">
    <property type="entry name" value="YjiT_fam"/>
    <property type="match status" value="1"/>
</dbReference>
<keyword evidence="2" id="KW-1185">Reference proteome</keyword>
<dbReference type="InterPro" id="IPR047879">
    <property type="entry name" value="YjiT"/>
</dbReference>
<reference evidence="1" key="1">
    <citation type="journal article" date="2016" name="Int. J. Mol. Sci.">
        <title>Comparative genomics of the extreme acidophile Acidithiobacillus thiooxidans reveals intraspecific divergence and niche adaptation.</title>
        <authorList>
            <person name="Zhang X."/>
            <person name="Feng X."/>
            <person name="Tao J."/>
            <person name="Ma L."/>
            <person name="Xiao Y."/>
            <person name="Liang Y."/>
            <person name="Liu X."/>
            <person name="Yin H."/>
        </authorList>
    </citation>
    <scope>NUCLEOTIDE SEQUENCE [LARGE SCALE GENOMIC DNA]</scope>
    <source>
        <strain evidence="1">DXS-W</strain>
    </source>
</reference>
<dbReference type="EMBL" id="LWRY01000118">
    <property type="protein sequence ID" value="OCX72100.1"/>
    <property type="molecule type" value="Genomic_DNA"/>
</dbReference>
<evidence type="ECO:0000313" key="1">
    <source>
        <dbReference type="EMBL" id="OCX72100.1"/>
    </source>
</evidence>
<sequence length="1117" mass="126407">MRGDIFVNTLTIATNPLKAWLSEFLLVRGLFKGPSAQPLYAYQVTSDEYRTLRELLTLTANKALDPVHGGKWAALFCLFTAEWFRREYDASEGGWSWNGVEDRINVHFNPSQRARLVASGLEGYWQRPIHYRENGRDLLGSLFAEGGLPWLLVQSDTHGFARAVRFGLKHFYETHGNRRSTFDLMTDDLMTEREHSLPQSFRNMETRQLLAGIVEQLMALVTHHPLRNVDDPARYLDEHNPEWRKLFPIPLDEANARGLINDWLKDAGRRRQDRKEKADSLHPFTCTHQLLGDLPEWRIRTSLSLPDKASLELPVSELSTTRLQMAFYEGESLLAKGVVIYGHVKEESVFVRFPKTGMTLERRKPDEPLSLRLLANGHPVQTFYFEDGGLDYNDLPLIFEDRGDERYFVASASCRLEGDVAYVRMLGDYALLDGAEGNPVGVDSQGGSWLEITENVRLGNGDEVISVLLNQSAIDDYRPYLAGHASLHDSLPNTVYMGFPRLEFPEGGVNNPANTRQYANDEPVSAKRLEGFAGVVRYALKDECGETLLRRRFGVLPVGFRVSLFAATTNKPARIVVNSDSLSVHVANGDIESHSTKSSGDTVISIKPLGTEPPTYVSLDVSSGGRAEPVRLRLPYPYHGARLLGSDGLPLSKRDLIPEDLLGKQLVLASDSTREQSFYITTELVAGSDQRLKRLYEIKVGQVPQVIDLFSYQPDMVQLMGAVSSQDAYVKFTVESDHRLLDMNIRRYQGRVHMDGRRRLKVTADRFENEVLEARVVAMLVSDPKQALVSLPEAVSEGVGTGWHEIPAEMERDGPWIVYPAKDSATRFRPHIYVPPAESMVRHDEPVRSLHTAARQFHPNHRPTVINEQVAKMAKDFDHSGWQYLDDLRQNYAHLPLSTFETWLSVSRNKEAVAAVVFRLGTDEEFCDRLRDDLAVIWDCIPISLWVDVKERMRNWLKSKKLSEEVLGAVLESRKAVLQGITSGYECIASYLTHGNASGCVAFPLEALLPGWYQELRRTHESNRYWPTDLGEVLSNWVKQQTLPKEVTNLSSVHFSDAVTYLPIFMAHVTAGKTTIEQLPYSKEYVRFAIKMISEFDRITWYRAVHAATLSFIVSNN</sequence>